<evidence type="ECO:0000259" key="6">
    <source>
        <dbReference type="Pfam" id="PF07106"/>
    </source>
</evidence>
<comment type="caution">
    <text evidence="7">The sequence shown here is derived from an EMBL/GenBank/DDBJ whole genome shotgun (WGS) entry which is preliminary data.</text>
</comment>
<dbReference type="GO" id="GO:0003690">
    <property type="term" value="F:double-stranded DNA binding"/>
    <property type="evidence" value="ECO:0007669"/>
    <property type="project" value="TreeGrafter"/>
</dbReference>
<dbReference type="VEuPathDB" id="MicrosporidiaDB:DI09_38p230"/>
<keyword evidence="3" id="KW-0233">DNA recombination</keyword>
<dbReference type="GO" id="GO:0120231">
    <property type="term" value="C:DNA recombinase auxiliary factor complex"/>
    <property type="evidence" value="ECO:0007669"/>
    <property type="project" value="TreeGrafter"/>
</dbReference>
<dbReference type="GO" id="GO:0000709">
    <property type="term" value="P:meiotic joint molecule formation"/>
    <property type="evidence" value="ECO:0007669"/>
    <property type="project" value="TreeGrafter"/>
</dbReference>
<accession>A0A098VQR2</accession>
<protein>
    <recommendedName>
        <fullName evidence="6">Homologous-pairing protein 2 winged helix domain-containing protein</fullName>
    </recommendedName>
</protein>
<dbReference type="PANTHER" id="PTHR15938:SF0">
    <property type="entry name" value="HOMOLOGOUS-PAIRING PROTEIN 2 HOMOLOG"/>
    <property type="match status" value="1"/>
</dbReference>
<evidence type="ECO:0000256" key="2">
    <source>
        <dbReference type="ARBA" id="ARBA00007922"/>
    </source>
</evidence>
<proteinExistence type="inferred from homology"/>
<comment type="similarity">
    <text evidence="2">Belongs to the HOP2 family.</text>
</comment>
<keyword evidence="4" id="KW-0539">Nucleus</keyword>
<evidence type="ECO:0000256" key="1">
    <source>
        <dbReference type="ARBA" id="ARBA00004123"/>
    </source>
</evidence>
<dbReference type="InterPro" id="IPR010776">
    <property type="entry name" value="Hop2_WH_dom"/>
</dbReference>
<evidence type="ECO:0000313" key="8">
    <source>
        <dbReference type="Proteomes" id="UP000029725"/>
    </source>
</evidence>
<reference evidence="7 8" key="1">
    <citation type="submission" date="2014-04" db="EMBL/GenBank/DDBJ databases">
        <title>A new species of microsporidia sheds light on the evolution of extreme parasitism.</title>
        <authorList>
            <person name="Haag K.L."/>
            <person name="James T.Y."/>
            <person name="Larsson R."/>
            <person name="Schaer T.M."/>
            <person name="Refardt D."/>
            <person name="Pombert J.-F."/>
            <person name="Ebert D."/>
        </authorList>
    </citation>
    <scope>NUCLEOTIDE SEQUENCE [LARGE SCALE GENOMIC DNA]</scope>
    <source>
        <strain evidence="7 8">UGP3</strain>
        <tissue evidence="7">Spores</tissue>
    </source>
</reference>
<name>A0A098VQR2_9MICR</name>
<dbReference type="HOGENOM" id="CLU_063266_2_1_1"/>
<dbReference type="PANTHER" id="PTHR15938">
    <property type="entry name" value="TBP-1 INTERACTING PROTEIN"/>
    <property type="match status" value="1"/>
</dbReference>
<feature type="domain" description="Homologous-pairing protein 2 winged helix" evidence="6">
    <location>
        <begin position="51"/>
        <end position="110"/>
    </location>
</feature>
<dbReference type="EMBL" id="JMKJ01000321">
    <property type="protein sequence ID" value="KGG51353.1"/>
    <property type="molecule type" value="Genomic_DNA"/>
</dbReference>
<keyword evidence="5" id="KW-0469">Meiosis</keyword>
<dbReference type="GO" id="GO:0007129">
    <property type="term" value="P:homologous chromosome pairing at meiosis"/>
    <property type="evidence" value="ECO:0007669"/>
    <property type="project" value="TreeGrafter"/>
</dbReference>
<dbReference type="RefSeq" id="XP_013237780.1">
    <property type="nucleotide sequence ID" value="XM_013382326.1"/>
</dbReference>
<dbReference type="GO" id="GO:0010774">
    <property type="term" value="P:meiotic strand invasion involved in reciprocal meiotic recombination"/>
    <property type="evidence" value="ECO:0007669"/>
    <property type="project" value="TreeGrafter"/>
</dbReference>
<dbReference type="OrthoDB" id="272266at2759"/>
<dbReference type="GO" id="GO:0000794">
    <property type="term" value="C:condensed nuclear chromosome"/>
    <property type="evidence" value="ECO:0007669"/>
    <property type="project" value="TreeGrafter"/>
</dbReference>
<sequence>MDAKVDLGPFKPEAQCICSVESINFPYNLQAFMAPAVAKRKSALQSSATATETAILTYLQEKNRPYSVNDIVLNLHSAYPKAAAQKALSALVKAKRVTEKAYGKQTVYVASQDEFEIPTPEELESMDTLLASLKETLSSISAEQKTLAAELQVLSSKPTLKALRANIATLSANNAIAEQRMHVLSSTSGMVDLQEKKALDAKYSALVKQEKKIEQKVAFVLCMNVVHMLAEGLALRPPEVMEQLGLERPEIKKSQ</sequence>
<comment type="subcellular location">
    <subcellularLocation>
        <location evidence="1">Nucleus</location>
    </subcellularLocation>
</comment>
<evidence type="ECO:0000313" key="7">
    <source>
        <dbReference type="EMBL" id="KGG51353.1"/>
    </source>
</evidence>
<dbReference type="GeneID" id="25259770"/>
<dbReference type="Pfam" id="PF07106">
    <property type="entry name" value="WHD_TBPIP"/>
    <property type="match status" value="1"/>
</dbReference>
<dbReference type="GO" id="GO:0120230">
    <property type="term" value="F:recombinase activator activity"/>
    <property type="evidence" value="ECO:0007669"/>
    <property type="project" value="TreeGrafter"/>
</dbReference>
<evidence type="ECO:0000256" key="4">
    <source>
        <dbReference type="ARBA" id="ARBA00023242"/>
    </source>
</evidence>
<dbReference type="Proteomes" id="UP000029725">
    <property type="component" value="Unassembled WGS sequence"/>
</dbReference>
<gene>
    <name evidence="7" type="ORF">DI09_38p230</name>
</gene>
<dbReference type="Gene3D" id="1.10.10.10">
    <property type="entry name" value="Winged helix-like DNA-binding domain superfamily/Winged helix DNA-binding domain"/>
    <property type="match status" value="1"/>
</dbReference>
<dbReference type="InterPro" id="IPR036388">
    <property type="entry name" value="WH-like_DNA-bd_sf"/>
</dbReference>
<keyword evidence="8" id="KW-1185">Reference proteome</keyword>
<evidence type="ECO:0000256" key="3">
    <source>
        <dbReference type="ARBA" id="ARBA00023172"/>
    </source>
</evidence>
<evidence type="ECO:0000256" key="5">
    <source>
        <dbReference type="ARBA" id="ARBA00023254"/>
    </source>
</evidence>
<dbReference type="AlphaFoldDB" id="A0A098VQR2"/>
<organism evidence="7 8">
    <name type="scientific">Mitosporidium daphniae</name>
    <dbReference type="NCBI Taxonomy" id="1485682"/>
    <lineage>
        <taxon>Eukaryota</taxon>
        <taxon>Fungi</taxon>
        <taxon>Fungi incertae sedis</taxon>
        <taxon>Microsporidia</taxon>
        <taxon>Mitosporidium</taxon>
    </lineage>
</organism>